<protein>
    <submittedName>
        <fullName evidence="2">Uncharacterized protein</fullName>
    </submittedName>
</protein>
<organism evidence="2 3">
    <name type="scientific">Vitis rotundifolia</name>
    <name type="common">Muscadine grape</name>
    <dbReference type="NCBI Taxonomy" id="103349"/>
    <lineage>
        <taxon>Eukaryota</taxon>
        <taxon>Viridiplantae</taxon>
        <taxon>Streptophyta</taxon>
        <taxon>Embryophyta</taxon>
        <taxon>Tracheophyta</taxon>
        <taxon>Spermatophyta</taxon>
        <taxon>Magnoliopsida</taxon>
        <taxon>eudicotyledons</taxon>
        <taxon>Gunneridae</taxon>
        <taxon>Pentapetalae</taxon>
        <taxon>rosids</taxon>
        <taxon>Vitales</taxon>
        <taxon>Vitaceae</taxon>
        <taxon>Viteae</taxon>
        <taxon>Vitis</taxon>
    </lineage>
</organism>
<feature type="region of interest" description="Disordered" evidence="1">
    <location>
        <begin position="1"/>
        <end position="85"/>
    </location>
</feature>
<dbReference type="EMBL" id="JARBHA010000014">
    <property type="protein sequence ID" value="KAJ9681909.1"/>
    <property type="molecule type" value="Genomic_DNA"/>
</dbReference>
<name>A0AA39DFE3_VITRO</name>
<reference evidence="2 3" key="1">
    <citation type="journal article" date="2023" name="BMC Biotechnol.">
        <title>Vitis rotundifolia cv Carlos genome sequencing.</title>
        <authorList>
            <person name="Huff M."/>
            <person name="Hulse-Kemp A."/>
            <person name="Scheffler B."/>
            <person name="Youngblood R."/>
            <person name="Simpson S."/>
            <person name="Babiker E."/>
            <person name="Staton M."/>
        </authorList>
    </citation>
    <scope>NUCLEOTIDE SEQUENCE [LARGE SCALE GENOMIC DNA]</scope>
    <source>
        <tissue evidence="2">Leaf</tissue>
    </source>
</reference>
<evidence type="ECO:0000313" key="2">
    <source>
        <dbReference type="EMBL" id="KAJ9681909.1"/>
    </source>
</evidence>
<gene>
    <name evidence="2" type="ORF">PVL29_018004</name>
</gene>
<evidence type="ECO:0000313" key="3">
    <source>
        <dbReference type="Proteomes" id="UP001168098"/>
    </source>
</evidence>
<accession>A0AA39DFE3</accession>
<feature type="compositionally biased region" description="Basic and acidic residues" evidence="1">
    <location>
        <begin position="35"/>
        <end position="52"/>
    </location>
</feature>
<keyword evidence="3" id="KW-1185">Reference proteome</keyword>
<evidence type="ECO:0000256" key="1">
    <source>
        <dbReference type="SAM" id="MobiDB-lite"/>
    </source>
</evidence>
<proteinExistence type="predicted"/>
<feature type="compositionally biased region" description="Polar residues" evidence="1">
    <location>
        <begin position="18"/>
        <end position="27"/>
    </location>
</feature>
<dbReference type="Proteomes" id="UP001168098">
    <property type="component" value="Unassembled WGS sequence"/>
</dbReference>
<feature type="compositionally biased region" description="Low complexity" evidence="1">
    <location>
        <begin position="53"/>
        <end position="64"/>
    </location>
</feature>
<dbReference type="AlphaFoldDB" id="A0AA39DFE3"/>
<sequence>MEGADEEAAKAISDLSMDGSSSETISKNARKKELKMKQREEEKKRKEEEKAKQAAAVSSSKVQKPMAGDDEDMDPTVELRHPLIK</sequence>
<comment type="caution">
    <text evidence="2">The sequence shown here is derived from an EMBL/GenBank/DDBJ whole genome shotgun (WGS) entry which is preliminary data.</text>
</comment>